<evidence type="ECO:0000313" key="2">
    <source>
        <dbReference type="Proteomes" id="UP001288944"/>
    </source>
</evidence>
<dbReference type="Proteomes" id="UP001288944">
    <property type="component" value="Unassembled WGS sequence"/>
</dbReference>
<protein>
    <submittedName>
        <fullName evidence="1">Uncharacterized protein</fullName>
    </submittedName>
</protein>
<dbReference type="RefSeq" id="WP_195962024.1">
    <property type="nucleotide sequence ID" value="NZ_CATNXF010000029.1"/>
</dbReference>
<sequence>MAGYVKIVEIDKEHNRSSEDIQRLNDLIIVNQLKLNAKKNSLEEIEIRYYTESHIEKLET</sequence>
<organism evidence="1 2">
    <name type="scientific">Clostridium perfringens</name>
    <dbReference type="NCBI Taxonomy" id="1502"/>
    <lineage>
        <taxon>Bacteria</taxon>
        <taxon>Bacillati</taxon>
        <taxon>Bacillota</taxon>
        <taxon>Clostridia</taxon>
        <taxon>Eubacteriales</taxon>
        <taxon>Clostridiaceae</taxon>
        <taxon>Clostridium</taxon>
    </lineage>
</organism>
<comment type="caution">
    <text evidence="1">The sequence shown here is derived from an EMBL/GenBank/DDBJ whole genome shotgun (WGS) entry which is preliminary data.</text>
</comment>
<dbReference type="EMBL" id="WNUR01000047">
    <property type="protein sequence ID" value="MDZ7542189.1"/>
    <property type="molecule type" value="Genomic_DNA"/>
</dbReference>
<reference evidence="1" key="1">
    <citation type="submission" date="2019-11" db="EMBL/GenBank/DDBJ databases">
        <title>Characterization of Clostridium perfringens isolates from swine manure treated agricultural soils.</title>
        <authorList>
            <person name="Wushke S.T."/>
        </authorList>
    </citation>
    <scope>NUCLEOTIDE SEQUENCE</scope>
    <source>
        <strain evidence="1">X62</strain>
    </source>
</reference>
<proteinExistence type="predicted"/>
<gene>
    <name evidence="1" type="ORF">GNF83_13205</name>
</gene>
<accession>A0AAW9K341</accession>
<evidence type="ECO:0000313" key="1">
    <source>
        <dbReference type="EMBL" id="MDZ7542189.1"/>
    </source>
</evidence>
<dbReference type="AlphaFoldDB" id="A0AAW9K341"/>
<name>A0AAW9K341_CLOPF</name>